<dbReference type="SUPFAM" id="SSF53474">
    <property type="entry name" value="alpha/beta-Hydrolases"/>
    <property type="match status" value="1"/>
</dbReference>
<sequence>MYIPVCVVRMPCRELRMSDRPYPDWSTMINDVVDTLLPKMKEMPFGLFGHSFGALLAFEIARNLRENHALRPKHMFLSGTFAPHGDQRKRDRAQFVKLADATDEEFVASLKQNGGTPKELLENEALLNIFLPSLKQDFRLVGQYRFEGHGPMLDCPVTFFDGLQDKKHDIEVWREMTSAEFNTQFLPGGHFFLLDKSNEIKIIDHVKSKLR</sequence>
<evidence type="ECO:0000313" key="4">
    <source>
        <dbReference type="EnsemblMetazoa" id="XP_038044531.1"/>
    </source>
</evidence>
<dbReference type="EC" id="3.1.2.14" evidence="2"/>
<dbReference type="OrthoDB" id="541883at2759"/>
<evidence type="ECO:0000256" key="2">
    <source>
        <dbReference type="ARBA" id="ARBA00012480"/>
    </source>
</evidence>
<protein>
    <recommendedName>
        <fullName evidence="2">oleoyl-[acyl-carrier-protein] hydrolase</fullName>
        <ecNumber evidence="2">3.1.2.14</ecNumber>
    </recommendedName>
</protein>
<accession>A0A913Z0K2</accession>
<comment type="similarity">
    <text evidence="1">Belongs to the thioesterase family.</text>
</comment>
<evidence type="ECO:0000313" key="5">
    <source>
        <dbReference type="Proteomes" id="UP000887568"/>
    </source>
</evidence>
<dbReference type="RefSeq" id="XP_038044531.1">
    <property type="nucleotide sequence ID" value="XM_038188603.1"/>
</dbReference>
<dbReference type="AlphaFoldDB" id="A0A913Z0K2"/>
<dbReference type="EnsemblMetazoa" id="XM_038188603.1">
    <property type="protein sequence ID" value="XP_038044531.1"/>
    <property type="gene ID" value="LOC119719231"/>
</dbReference>
<name>A0A913Z0K2_PATMI</name>
<dbReference type="InterPro" id="IPR001031">
    <property type="entry name" value="Thioesterase"/>
</dbReference>
<evidence type="ECO:0000259" key="3">
    <source>
        <dbReference type="Pfam" id="PF00975"/>
    </source>
</evidence>
<organism evidence="4 5">
    <name type="scientific">Patiria miniata</name>
    <name type="common">Bat star</name>
    <name type="synonym">Asterina miniata</name>
    <dbReference type="NCBI Taxonomy" id="46514"/>
    <lineage>
        <taxon>Eukaryota</taxon>
        <taxon>Metazoa</taxon>
        <taxon>Echinodermata</taxon>
        <taxon>Eleutherozoa</taxon>
        <taxon>Asterozoa</taxon>
        <taxon>Asteroidea</taxon>
        <taxon>Valvatacea</taxon>
        <taxon>Valvatida</taxon>
        <taxon>Asterinidae</taxon>
        <taxon>Patiria</taxon>
    </lineage>
</organism>
<dbReference type="GO" id="GO:0016297">
    <property type="term" value="F:fatty acyl-[ACP] hydrolase activity"/>
    <property type="evidence" value="ECO:0007669"/>
    <property type="project" value="UniProtKB-EC"/>
</dbReference>
<dbReference type="Gene3D" id="3.40.50.1820">
    <property type="entry name" value="alpha/beta hydrolase"/>
    <property type="match status" value="1"/>
</dbReference>
<reference evidence="4" key="1">
    <citation type="submission" date="2022-11" db="UniProtKB">
        <authorList>
            <consortium name="EnsemblMetazoa"/>
        </authorList>
    </citation>
    <scope>IDENTIFICATION</scope>
</reference>
<dbReference type="PANTHER" id="PTHR11487:SF0">
    <property type="entry name" value="S-ACYL FATTY ACID SYNTHASE THIOESTERASE, MEDIUM CHAIN"/>
    <property type="match status" value="1"/>
</dbReference>
<feature type="domain" description="Thioesterase" evidence="3">
    <location>
        <begin position="2"/>
        <end position="209"/>
    </location>
</feature>
<dbReference type="Proteomes" id="UP000887568">
    <property type="component" value="Unplaced"/>
</dbReference>
<dbReference type="Pfam" id="PF00975">
    <property type="entry name" value="Thioesterase"/>
    <property type="match status" value="1"/>
</dbReference>
<dbReference type="InterPro" id="IPR029058">
    <property type="entry name" value="AB_hydrolase_fold"/>
</dbReference>
<keyword evidence="5" id="KW-1185">Reference proteome</keyword>
<dbReference type="OMA" id="ATMYLRW"/>
<dbReference type="PANTHER" id="PTHR11487">
    <property type="entry name" value="THIOESTERASE"/>
    <property type="match status" value="1"/>
</dbReference>
<proteinExistence type="inferred from homology"/>
<dbReference type="GO" id="GO:0008610">
    <property type="term" value="P:lipid biosynthetic process"/>
    <property type="evidence" value="ECO:0007669"/>
    <property type="project" value="TreeGrafter"/>
</dbReference>
<dbReference type="InterPro" id="IPR012223">
    <property type="entry name" value="TEII"/>
</dbReference>
<dbReference type="GeneID" id="119719231"/>
<evidence type="ECO:0000256" key="1">
    <source>
        <dbReference type="ARBA" id="ARBA00007169"/>
    </source>
</evidence>